<dbReference type="PANTHER" id="PTHR44259">
    <property type="entry name" value="OS07G0183000 PROTEIN-RELATED"/>
    <property type="match status" value="1"/>
</dbReference>
<accession>A0AAV9BU62</accession>
<keyword evidence="3" id="KW-1185">Reference proteome</keyword>
<protein>
    <recommendedName>
        <fullName evidence="1">KIB1-4 beta-propeller domain-containing protein</fullName>
    </recommendedName>
</protein>
<feature type="domain" description="KIB1-4 beta-propeller" evidence="1">
    <location>
        <begin position="72"/>
        <end position="381"/>
    </location>
</feature>
<dbReference type="Pfam" id="PF03478">
    <property type="entry name" value="Beta-prop_KIB1-4"/>
    <property type="match status" value="1"/>
</dbReference>
<sequence length="410" mass="47303">MEVDWSDIHKDIVDSILKQIEHLSDYIRLGSICKSWQSSMVDIPRPLHLGFPFLLLSRRTTTTGNNRRDYALYSPFERKVHPVKLPDRPPSPVRCIGSSSNGWVCMIDDSLRIYMFNPFSNALVLLPPLSRTNLNLISDPKPSSHGSLEFAVKDEFIEGYQVMMFGEGMRDHYIYKAVWSAEPTDPLNCAIFLCLRISTSMYYCRPGDARWTMIKTQLDYVSDAIFYKDNLYLVDNDTEIATIDLLHQGGGQGITVPKLEVKAYETKLDVDLFGLRTRKYLVAGPSGLLFILRHYKYSFRCVYERRHLTFEFRVFKLDEMGTQWVETKSLDDGVLFLGMNSSIWVSSRNFKECKGNSIYFTDDDRFDSVYEDGRGGDSGVFHMEDRSFTSLCDNDLKNLYPYPLWVLPNP</sequence>
<dbReference type="AlphaFoldDB" id="A0AAV9BU62"/>
<evidence type="ECO:0000313" key="3">
    <source>
        <dbReference type="Proteomes" id="UP001179952"/>
    </source>
</evidence>
<reference evidence="2" key="2">
    <citation type="submission" date="2023-06" db="EMBL/GenBank/DDBJ databases">
        <authorList>
            <person name="Ma L."/>
            <person name="Liu K.-W."/>
            <person name="Li Z."/>
            <person name="Hsiao Y.-Y."/>
            <person name="Qi Y."/>
            <person name="Fu T."/>
            <person name="Tang G."/>
            <person name="Zhang D."/>
            <person name="Sun W.-H."/>
            <person name="Liu D.-K."/>
            <person name="Li Y."/>
            <person name="Chen G.-Z."/>
            <person name="Liu X.-D."/>
            <person name="Liao X.-Y."/>
            <person name="Jiang Y.-T."/>
            <person name="Yu X."/>
            <person name="Hao Y."/>
            <person name="Huang J."/>
            <person name="Zhao X.-W."/>
            <person name="Ke S."/>
            <person name="Chen Y.-Y."/>
            <person name="Wu W.-L."/>
            <person name="Hsu J.-L."/>
            <person name="Lin Y.-F."/>
            <person name="Huang M.-D."/>
            <person name="Li C.-Y."/>
            <person name="Huang L."/>
            <person name="Wang Z.-W."/>
            <person name="Zhao X."/>
            <person name="Zhong W.-Y."/>
            <person name="Peng D.-H."/>
            <person name="Ahmad S."/>
            <person name="Lan S."/>
            <person name="Zhang J.-S."/>
            <person name="Tsai W.-C."/>
            <person name="Van De Peer Y."/>
            <person name="Liu Z.-J."/>
        </authorList>
    </citation>
    <scope>NUCLEOTIDE SEQUENCE</scope>
    <source>
        <strain evidence="2">SCP</strain>
        <tissue evidence="2">Leaves</tissue>
    </source>
</reference>
<name>A0AAV9BU62_ACOGR</name>
<gene>
    <name evidence="2" type="ORF">QJS04_geneDACA002821</name>
</gene>
<evidence type="ECO:0000313" key="2">
    <source>
        <dbReference type="EMBL" id="KAK1280438.1"/>
    </source>
</evidence>
<dbReference type="Proteomes" id="UP001179952">
    <property type="component" value="Unassembled WGS sequence"/>
</dbReference>
<dbReference type="EMBL" id="JAUJYN010000001">
    <property type="protein sequence ID" value="KAK1280438.1"/>
    <property type="molecule type" value="Genomic_DNA"/>
</dbReference>
<organism evidence="2 3">
    <name type="scientific">Acorus gramineus</name>
    <name type="common">Dwarf sweet flag</name>
    <dbReference type="NCBI Taxonomy" id="55184"/>
    <lineage>
        <taxon>Eukaryota</taxon>
        <taxon>Viridiplantae</taxon>
        <taxon>Streptophyta</taxon>
        <taxon>Embryophyta</taxon>
        <taxon>Tracheophyta</taxon>
        <taxon>Spermatophyta</taxon>
        <taxon>Magnoliopsida</taxon>
        <taxon>Liliopsida</taxon>
        <taxon>Acoraceae</taxon>
        <taxon>Acorus</taxon>
    </lineage>
</organism>
<proteinExistence type="predicted"/>
<comment type="caution">
    <text evidence="2">The sequence shown here is derived from an EMBL/GenBank/DDBJ whole genome shotgun (WGS) entry which is preliminary data.</text>
</comment>
<evidence type="ECO:0000259" key="1">
    <source>
        <dbReference type="Pfam" id="PF03478"/>
    </source>
</evidence>
<dbReference type="InterPro" id="IPR005174">
    <property type="entry name" value="KIB1-4_b-propeller"/>
</dbReference>
<reference evidence="2" key="1">
    <citation type="journal article" date="2023" name="Nat. Commun.">
        <title>Diploid and tetraploid genomes of Acorus and the evolution of monocots.</title>
        <authorList>
            <person name="Ma L."/>
            <person name="Liu K.W."/>
            <person name="Li Z."/>
            <person name="Hsiao Y.Y."/>
            <person name="Qi Y."/>
            <person name="Fu T."/>
            <person name="Tang G.D."/>
            <person name="Zhang D."/>
            <person name="Sun W.H."/>
            <person name="Liu D.K."/>
            <person name="Li Y."/>
            <person name="Chen G.Z."/>
            <person name="Liu X.D."/>
            <person name="Liao X.Y."/>
            <person name="Jiang Y.T."/>
            <person name="Yu X."/>
            <person name="Hao Y."/>
            <person name="Huang J."/>
            <person name="Zhao X.W."/>
            <person name="Ke S."/>
            <person name="Chen Y.Y."/>
            <person name="Wu W.L."/>
            <person name="Hsu J.L."/>
            <person name="Lin Y.F."/>
            <person name="Huang M.D."/>
            <person name="Li C.Y."/>
            <person name="Huang L."/>
            <person name="Wang Z.W."/>
            <person name="Zhao X."/>
            <person name="Zhong W.Y."/>
            <person name="Peng D.H."/>
            <person name="Ahmad S."/>
            <person name="Lan S."/>
            <person name="Zhang J.S."/>
            <person name="Tsai W.C."/>
            <person name="Van de Peer Y."/>
            <person name="Liu Z.J."/>
        </authorList>
    </citation>
    <scope>NUCLEOTIDE SEQUENCE</scope>
    <source>
        <strain evidence="2">SCP</strain>
    </source>
</reference>
<dbReference type="InterPro" id="IPR050942">
    <property type="entry name" value="F-box_BR-signaling"/>
</dbReference>